<name>A0A2U1E6K8_9FIRM</name>
<dbReference type="PROSITE" id="PS51257">
    <property type="entry name" value="PROKAR_LIPOPROTEIN"/>
    <property type="match status" value="1"/>
</dbReference>
<sequence length="130" mass="15568">MEQNYKIEEPELIKKETVKKVIFYIYIFFSCISIYKRYTYDVPSRNVVNTIGRTEYIVNRETNERYDKPFSSLSCYKTSYEDLEIGDKIGDFEFFDKDGKSLKIYKIYKSKYGVGIKKARSFTVFNKELK</sequence>
<keyword evidence="1" id="KW-0812">Transmembrane</keyword>
<accession>A0A2U1E6K8</accession>
<keyword evidence="3" id="KW-1185">Reference proteome</keyword>
<dbReference type="AlphaFoldDB" id="A0A2U1E6K8"/>
<protein>
    <submittedName>
        <fullName evidence="2">Uncharacterized protein</fullName>
    </submittedName>
</protein>
<dbReference type="EMBL" id="QEKV01000001">
    <property type="protein sequence ID" value="PVY95584.1"/>
    <property type="molecule type" value="Genomic_DNA"/>
</dbReference>
<keyword evidence="1" id="KW-1133">Transmembrane helix</keyword>
<comment type="caution">
    <text evidence="2">The sequence shown here is derived from an EMBL/GenBank/DDBJ whole genome shotgun (WGS) entry which is preliminary data.</text>
</comment>
<reference evidence="2 3" key="1">
    <citation type="submission" date="2018-04" db="EMBL/GenBank/DDBJ databases">
        <title>Genomic Encyclopedia of Type Strains, Phase IV (KMG-IV): sequencing the most valuable type-strain genomes for metagenomic binning, comparative biology and taxonomic classification.</title>
        <authorList>
            <person name="Goeker M."/>
        </authorList>
    </citation>
    <scope>NUCLEOTIDE SEQUENCE [LARGE SCALE GENOMIC DNA]</scope>
    <source>
        <strain evidence="2 3">DSM 20705</strain>
    </source>
</reference>
<proteinExistence type="predicted"/>
<evidence type="ECO:0000313" key="3">
    <source>
        <dbReference type="Proteomes" id="UP000245793"/>
    </source>
</evidence>
<feature type="transmembrane region" description="Helical" evidence="1">
    <location>
        <begin position="21"/>
        <end position="38"/>
    </location>
</feature>
<dbReference type="RefSeq" id="WP_116479515.1">
    <property type="nucleotide sequence ID" value="NZ_QEKV01000001.1"/>
</dbReference>
<evidence type="ECO:0000256" key="1">
    <source>
        <dbReference type="SAM" id="Phobius"/>
    </source>
</evidence>
<dbReference type="Proteomes" id="UP000245793">
    <property type="component" value="Unassembled WGS sequence"/>
</dbReference>
<keyword evidence="1" id="KW-0472">Membrane</keyword>
<evidence type="ECO:0000313" key="2">
    <source>
        <dbReference type="EMBL" id="PVY95584.1"/>
    </source>
</evidence>
<organism evidence="2 3">
    <name type="scientific">Ezakiella coagulans</name>
    <dbReference type="NCBI Taxonomy" id="46507"/>
    <lineage>
        <taxon>Bacteria</taxon>
        <taxon>Bacillati</taxon>
        <taxon>Bacillota</taxon>
        <taxon>Tissierellia</taxon>
        <taxon>Ezakiella</taxon>
    </lineage>
</organism>
<gene>
    <name evidence="2" type="ORF">C7381_101110</name>
</gene>